<name>A0A2R3Z8K6_9FLAO</name>
<comment type="subcellular location">
    <subcellularLocation>
        <location evidence="1">Membrane</location>
        <topology evidence="1">Multi-pass membrane protein</topology>
    </subcellularLocation>
</comment>
<dbReference type="Gene3D" id="1.10.760.10">
    <property type="entry name" value="Cytochrome c-like domain"/>
    <property type="match status" value="1"/>
</dbReference>
<dbReference type="InterPro" id="IPR036150">
    <property type="entry name" value="Cyt_b/b6_C_sf"/>
</dbReference>
<evidence type="ECO:0000256" key="10">
    <source>
        <dbReference type="PROSITE-ProRule" id="PRU00433"/>
    </source>
</evidence>
<dbReference type="GO" id="GO:0009055">
    <property type="term" value="F:electron transfer activity"/>
    <property type="evidence" value="ECO:0007669"/>
    <property type="project" value="InterPro"/>
</dbReference>
<dbReference type="InterPro" id="IPR036909">
    <property type="entry name" value="Cyt_c-like_dom_sf"/>
</dbReference>
<dbReference type="GO" id="GO:0020037">
    <property type="term" value="F:heme binding"/>
    <property type="evidence" value="ECO:0007669"/>
    <property type="project" value="InterPro"/>
</dbReference>
<keyword evidence="2" id="KW-0813">Transport</keyword>
<feature type="transmembrane region" description="Helical" evidence="12">
    <location>
        <begin position="312"/>
        <end position="332"/>
    </location>
</feature>
<feature type="compositionally biased region" description="Basic and acidic residues" evidence="11">
    <location>
        <begin position="475"/>
        <end position="486"/>
    </location>
</feature>
<dbReference type="PANTHER" id="PTHR19271">
    <property type="entry name" value="CYTOCHROME B"/>
    <property type="match status" value="1"/>
</dbReference>
<evidence type="ECO:0000256" key="6">
    <source>
        <dbReference type="ARBA" id="ARBA00022982"/>
    </source>
</evidence>
<feature type="transmembrane region" description="Helical" evidence="12">
    <location>
        <begin position="122"/>
        <end position="142"/>
    </location>
</feature>
<feature type="transmembrane region" description="Helical" evidence="12">
    <location>
        <begin position="38"/>
        <end position="62"/>
    </location>
</feature>
<evidence type="ECO:0000256" key="5">
    <source>
        <dbReference type="ARBA" id="ARBA00022723"/>
    </source>
</evidence>
<feature type="domain" description="Cytochrome c" evidence="15">
    <location>
        <begin position="387"/>
        <end position="464"/>
    </location>
</feature>
<dbReference type="Gene3D" id="1.20.810.10">
    <property type="entry name" value="Cytochrome Bc1 Complex, Chain C"/>
    <property type="match status" value="1"/>
</dbReference>
<proteinExistence type="predicted"/>
<evidence type="ECO:0000256" key="8">
    <source>
        <dbReference type="ARBA" id="ARBA00023004"/>
    </source>
</evidence>
<dbReference type="PANTHER" id="PTHR19271:SF16">
    <property type="entry name" value="CYTOCHROME B"/>
    <property type="match status" value="1"/>
</dbReference>
<feature type="transmembrane region" description="Helical" evidence="12">
    <location>
        <begin position="188"/>
        <end position="211"/>
    </location>
</feature>
<evidence type="ECO:0000256" key="2">
    <source>
        <dbReference type="ARBA" id="ARBA00022448"/>
    </source>
</evidence>
<sequence length="486" mass="54966">MKKKLRKIWKWIDDRGGVTEALKPLLKHPVPPGTGWNYVWGSATLFCFIIQVITGIALAFMFQPSVDSAYQSLQYIEHKAFLGHFIRGLHNWGASGMVVLIGIHMIRVYLNAVYKYPREMNWLTGVVLFGTTITLAFTGQLMRWDSNGVWTAILAAEQMGRIPIIGDYIAYFFLGGTTLGGETFNRFFSLHVFVLPGIIAMLIVVHLYLVIRNGISEPPKAGRLVDPKTYRDWYENLLKEKGVPFFPDVMWRDVVFSFGLFIVLAGLAIWMGAPELSDPPDPTILEVEPHPDWYFEWIYATFATMNRNLEPYYLFFAPLIVAVVLLSVPFLWNKGERSPKRRPWAVGIVVFMSVAIISLTILGLRAPWVPKYDADPLVYTSIPGNSEKAAKGVEVMNKMKCLYCHKIGKHGGQSGPELKNVQNRMTRSQLIIRIVNGTDDMPGFGGSLKSDELDALVEYLMVKNKEKGLLPPPPKKKEIIKKQTHD</sequence>
<evidence type="ECO:0000256" key="4">
    <source>
        <dbReference type="ARBA" id="ARBA00022692"/>
    </source>
</evidence>
<evidence type="ECO:0000256" key="7">
    <source>
        <dbReference type="ARBA" id="ARBA00022989"/>
    </source>
</evidence>
<keyword evidence="7 12" id="KW-1133">Transmembrane helix</keyword>
<dbReference type="PROSITE" id="PS51007">
    <property type="entry name" value="CYTC"/>
    <property type="match status" value="1"/>
</dbReference>
<dbReference type="SUPFAM" id="SSF81648">
    <property type="entry name" value="a domain/subunit of cytochrome bc1 complex (Ubiquinol-cytochrome c reductase)"/>
    <property type="match status" value="1"/>
</dbReference>
<keyword evidence="17" id="KW-1185">Reference proteome</keyword>
<dbReference type="InterPro" id="IPR005798">
    <property type="entry name" value="Cyt_b/b6_C"/>
</dbReference>
<gene>
    <name evidence="16" type="ORF">C7S20_15850</name>
</gene>
<dbReference type="KEGG" id="grs:C7S20_15850"/>
<dbReference type="GO" id="GO:0016491">
    <property type="term" value="F:oxidoreductase activity"/>
    <property type="evidence" value="ECO:0007669"/>
    <property type="project" value="InterPro"/>
</dbReference>
<keyword evidence="8 10" id="KW-0408">Iron</keyword>
<dbReference type="GO" id="GO:0046872">
    <property type="term" value="F:metal ion binding"/>
    <property type="evidence" value="ECO:0007669"/>
    <property type="project" value="UniProtKB-KW"/>
</dbReference>
<evidence type="ECO:0000259" key="15">
    <source>
        <dbReference type="PROSITE" id="PS51007"/>
    </source>
</evidence>
<evidence type="ECO:0000259" key="14">
    <source>
        <dbReference type="PROSITE" id="PS51003"/>
    </source>
</evidence>
<feature type="transmembrane region" description="Helical" evidence="12">
    <location>
        <begin position="92"/>
        <end position="110"/>
    </location>
</feature>
<keyword evidence="6" id="KW-0249">Electron transport</keyword>
<feature type="transmembrane region" description="Helical" evidence="12">
    <location>
        <begin position="344"/>
        <end position="364"/>
    </location>
</feature>
<evidence type="ECO:0000256" key="1">
    <source>
        <dbReference type="ARBA" id="ARBA00004141"/>
    </source>
</evidence>
<protein>
    <submittedName>
        <fullName evidence="16">Cytochrome B6</fullName>
    </submittedName>
</protein>
<keyword evidence="9 12" id="KW-0472">Membrane</keyword>
<evidence type="ECO:0000256" key="11">
    <source>
        <dbReference type="SAM" id="MobiDB-lite"/>
    </source>
</evidence>
<feature type="transmembrane region" description="Helical" evidence="12">
    <location>
        <begin position="254"/>
        <end position="273"/>
    </location>
</feature>
<dbReference type="PROSITE" id="PS51002">
    <property type="entry name" value="CYTB_NTER"/>
    <property type="match status" value="1"/>
</dbReference>
<dbReference type="InterPro" id="IPR016174">
    <property type="entry name" value="Di-haem_cyt_TM"/>
</dbReference>
<organism evidence="16 17">
    <name type="scientific">Christiangramia fulva</name>
    <dbReference type="NCBI Taxonomy" id="2126553"/>
    <lineage>
        <taxon>Bacteria</taxon>
        <taxon>Pseudomonadati</taxon>
        <taxon>Bacteroidota</taxon>
        <taxon>Flavobacteriia</taxon>
        <taxon>Flavobacteriales</taxon>
        <taxon>Flavobacteriaceae</taxon>
        <taxon>Christiangramia</taxon>
    </lineage>
</organism>
<dbReference type="SUPFAM" id="SSF81342">
    <property type="entry name" value="Transmembrane di-heme cytochromes"/>
    <property type="match status" value="1"/>
</dbReference>
<dbReference type="OrthoDB" id="627427at2"/>
<dbReference type="GO" id="GO:0022904">
    <property type="term" value="P:respiratory electron transport chain"/>
    <property type="evidence" value="ECO:0007669"/>
    <property type="project" value="InterPro"/>
</dbReference>
<evidence type="ECO:0000313" key="17">
    <source>
        <dbReference type="Proteomes" id="UP000241507"/>
    </source>
</evidence>
<keyword evidence="5 10" id="KW-0479">Metal-binding</keyword>
<dbReference type="EMBL" id="CP028136">
    <property type="protein sequence ID" value="AVR46616.1"/>
    <property type="molecule type" value="Genomic_DNA"/>
</dbReference>
<dbReference type="Pfam" id="PF00032">
    <property type="entry name" value="Cytochrom_B_C"/>
    <property type="match status" value="1"/>
</dbReference>
<feature type="domain" description="Cytochrome b/b6 C-terminal region profile" evidence="14">
    <location>
        <begin position="235"/>
        <end position="367"/>
    </location>
</feature>
<keyword evidence="4 12" id="KW-0812">Transmembrane</keyword>
<dbReference type="Pfam" id="PF13442">
    <property type="entry name" value="Cytochrome_CBB3"/>
    <property type="match status" value="1"/>
</dbReference>
<evidence type="ECO:0000259" key="13">
    <source>
        <dbReference type="PROSITE" id="PS51002"/>
    </source>
</evidence>
<dbReference type="RefSeq" id="WP_107013388.1">
    <property type="nucleotide sequence ID" value="NZ_CP028136.1"/>
</dbReference>
<reference evidence="17" key="1">
    <citation type="submission" date="2018-03" db="EMBL/GenBank/DDBJ databases">
        <title>Gramella fulva sp. nov., isolated from a dry surface of tidal flat.</title>
        <authorList>
            <person name="Hwang S.H."/>
            <person name="Hwang W.M."/>
            <person name="Kang K."/>
            <person name="Ahn T.-Y."/>
        </authorList>
    </citation>
    <scope>NUCLEOTIDE SEQUENCE [LARGE SCALE GENOMIC DNA]</scope>
    <source>
        <strain evidence="17">SH35</strain>
    </source>
</reference>
<dbReference type="InterPro" id="IPR005797">
    <property type="entry name" value="Cyt_b/b6_N"/>
</dbReference>
<dbReference type="InterPro" id="IPR009056">
    <property type="entry name" value="Cyt_c-like_dom"/>
</dbReference>
<dbReference type="InterPro" id="IPR027387">
    <property type="entry name" value="Cytb/b6-like_sf"/>
</dbReference>
<dbReference type="Pfam" id="PF00033">
    <property type="entry name" value="Cytochrome_B"/>
    <property type="match status" value="1"/>
</dbReference>
<dbReference type="AlphaFoldDB" id="A0A2R3Z8K6"/>
<evidence type="ECO:0000313" key="16">
    <source>
        <dbReference type="EMBL" id="AVR46616.1"/>
    </source>
</evidence>
<evidence type="ECO:0000256" key="12">
    <source>
        <dbReference type="SAM" id="Phobius"/>
    </source>
</evidence>
<evidence type="ECO:0000256" key="3">
    <source>
        <dbReference type="ARBA" id="ARBA00022617"/>
    </source>
</evidence>
<dbReference type="Proteomes" id="UP000241507">
    <property type="component" value="Chromosome"/>
</dbReference>
<dbReference type="PROSITE" id="PS51003">
    <property type="entry name" value="CYTB_CTER"/>
    <property type="match status" value="1"/>
</dbReference>
<feature type="domain" description="Cytochrome b/b6 N-terminal region profile" evidence="13">
    <location>
        <begin position="8"/>
        <end position="219"/>
    </location>
</feature>
<feature type="region of interest" description="Disordered" evidence="11">
    <location>
        <begin position="467"/>
        <end position="486"/>
    </location>
</feature>
<dbReference type="SUPFAM" id="SSF46626">
    <property type="entry name" value="Cytochrome c"/>
    <property type="match status" value="1"/>
</dbReference>
<accession>A0A2R3Z8K6</accession>
<keyword evidence="3 10" id="KW-0349">Heme</keyword>
<evidence type="ECO:0000256" key="9">
    <source>
        <dbReference type="ARBA" id="ARBA00023136"/>
    </source>
</evidence>
<dbReference type="GO" id="GO:0016020">
    <property type="term" value="C:membrane"/>
    <property type="evidence" value="ECO:0007669"/>
    <property type="project" value="UniProtKB-SubCell"/>
</dbReference>